<name>A0A848HR96_9BURK</name>
<reference evidence="1 2" key="1">
    <citation type="submission" date="2020-04" db="EMBL/GenBank/DDBJ databases">
        <title>Massilia sp. RP-1-19 isolated from soil.</title>
        <authorList>
            <person name="Dahal R.H."/>
        </authorList>
    </citation>
    <scope>NUCLEOTIDE SEQUENCE [LARGE SCALE GENOMIC DNA]</scope>
    <source>
        <strain evidence="1 2">RP-1-19</strain>
    </source>
</reference>
<dbReference type="Proteomes" id="UP000583752">
    <property type="component" value="Unassembled WGS sequence"/>
</dbReference>
<keyword evidence="2" id="KW-1185">Reference proteome</keyword>
<evidence type="ECO:0000313" key="2">
    <source>
        <dbReference type="Proteomes" id="UP000583752"/>
    </source>
</evidence>
<dbReference type="RefSeq" id="WP_169466161.1">
    <property type="nucleotide sequence ID" value="NZ_JABBGG010000006.1"/>
</dbReference>
<organism evidence="1 2">
    <name type="scientific">Massilia polaris</name>
    <dbReference type="NCBI Taxonomy" id="2728846"/>
    <lineage>
        <taxon>Bacteria</taxon>
        <taxon>Pseudomonadati</taxon>
        <taxon>Pseudomonadota</taxon>
        <taxon>Betaproteobacteria</taxon>
        <taxon>Burkholderiales</taxon>
        <taxon>Oxalobacteraceae</taxon>
        <taxon>Telluria group</taxon>
        <taxon>Massilia</taxon>
    </lineage>
</organism>
<dbReference type="EMBL" id="JABBGG010000006">
    <property type="protein sequence ID" value="NML61823.1"/>
    <property type="molecule type" value="Genomic_DNA"/>
</dbReference>
<dbReference type="AlphaFoldDB" id="A0A848HR96"/>
<proteinExistence type="predicted"/>
<protein>
    <submittedName>
        <fullName evidence="1">Uncharacterized protein</fullName>
    </submittedName>
</protein>
<sequence length="59" mass="6526">MTSTNADLIAAMREFALDPSGICYVVRGRRGAVAIFEDDIGRFESDEGLLEFIRARCAE</sequence>
<comment type="caution">
    <text evidence="1">The sequence shown here is derived from an EMBL/GenBank/DDBJ whole genome shotgun (WGS) entry which is preliminary data.</text>
</comment>
<accession>A0A848HR96</accession>
<gene>
    <name evidence="1" type="ORF">HHL21_12205</name>
</gene>
<evidence type="ECO:0000313" key="1">
    <source>
        <dbReference type="EMBL" id="NML61823.1"/>
    </source>
</evidence>